<dbReference type="PROSITE" id="PS51257">
    <property type="entry name" value="PROKAR_LIPOPROTEIN"/>
    <property type="match status" value="1"/>
</dbReference>
<reference evidence="2 3" key="1">
    <citation type="journal article" date="2014" name="Genome Announc.">
        <title>Genome Sequence and Methylome of Soil Bacterium Gemmatirosa kalamazoonensis KBS708T, a Member of the Rarely Cultivated Gemmatimonadetes Phylum.</title>
        <authorList>
            <person name="Debruyn J.M."/>
            <person name="Radosevich M."/>
            <person name="Wommack K.E."/>
            <person name="Polson S.W."/>
            <person name="Hauser L.J."/>
            <person name="Fawaz M.N."/>
            <person name="Korlach J."/>
            <person name="Tsai Y.C."/>
        </authorList>
    </citation>
    <scope>NUCLEOTIDE SEQUENCE [LARGE SCALE GENOMIC DNA]</scope>
    <source>
        <strain evidence="2 3">KBS708</strain>
    </source>
</reference>
<keyword evidence="3" id="KW-1185">Reference proteome</keyword>
<feature type="signal peptide" evidence="1">
    <location>
        <begin position="1"/>
        <end position="21"/>
    </location>
</feature>
<dbReference type="EMBL" id="CP007128">
    <property type="protein sequence ID" value="AHG89286.1"/>
    <property type="molecule type" value="Genomic_DNA"/>
</dbReference>
<sequence>MRALLPLVALVVAACASSGGAPTGRATETVRIDGVGTLNMAGASTTASVTSLAYPIDQAWAALRTVYDSLAIPVTTQDPATHTIANDGFKIRNRLGKTALSRYVECGNTQMGPSADSYEVYLSVTTHLKPADAGNTSVESTVEATARPVQFAQAPSRCTSKGELETRIATQLRTALAQPKR</sequence>
<dbReference type="RefSeq" id="WP_025410791.1">
    <property type="nucleotide sequence ID" value="NZ_CP007128.1"/>
</dbReference>
<evidence type="ECO:0008006" key="4">
    <source>
        <dbReference type="Google" id="ProtNLM"/>
    </source>
</evidence>
<accession>W0RES9</accession>
<gene>
    <name evidence="2" type="ORF">J421_1749</name>
</gene>
<dbReference type="STRING" id="861299.J421_1749"/>
<proteinExistence type="predicted"/>
<dbReference type="InParanoid" id="W0RES9"/>
<evidence type="ECO:0000256" key="1">
    <source>
        <dbReference type="SAM" id="SignalP"/>
    </source>
</evidence>
<keyword evidence="1" id="KW-0732">Signal</keyword>
<organism evidence="2 3">
    <name type="scientific">Gemmatirosa kalamazoonensis</name>
    <dbReference type="NCBI Taxonomy" id="861299"/>
    <lineage>
        <taxon>Bacteria</taxon>
        <taxon>Pseudomonadati</taxon>
        <taxon>Gemmatimonadota</taxon>
        <taxon>Gemmatimonadia</taxon>
        <taxon>Gemmatimonadales</taxon>
        <taxon>Gemmatimonadaceae</taxon>
        <taxon>Gemmatirosa</taxon>
    </lineage>
</organism>
<evidence type="ECO:0000313" key="2">
    <source>
        <dbReference type="EMBL" id="AHG89286.1"/>
    </source>
</evidence>
<dbReference type="eggNOG" id="ENOG502ZV1M">
    <property type="taxonomic scope" value="Bacteria"/>
</dbReference>
<evidence type="ECO:0000313" key="3">
    <source>
        <dbReference type="Proteomes" id="UP000019151"/>
    </source>
</evidence>
<protein>
    <recommendedName>
        <fullName evidence="4">Lipoprotein</fullName>
    </recommendedName>
</protein>
<dbReference type="AlphaFoldDB" id="W0RES9"/>
<name>W0RES9_9BACT</name>
<dbReference type="KEGG" id="gba:J421_1749"/>
<feature type="chain" id="PRO_5004794238" description="Lipoprotein" evidence="1">
    <location>
        <begin position="22"/>
        <end position="181"/>
    </location>
</feature>
<dbReference type="HOGENOM" id="CLU_1487029_0_0_0"/>
<dbReference type="Proteomes" id="UP000019151">
    <property type="component" value="Chromosome"/>
</dbReference>